<organism evidence="5">
    <name type="scientific">Thelazia callipaeda</name>
    <name type="common">Oriental eyeworm</name>
    <name type="synonym">Parasitic nematode</name>
    <dbReference type="NCBI Taxonomy" id="103827"/>
    <lineage>
        <taxon>Eukaryota</taxon>
        <taxon>Metazoa</taxon>
        <taxon>Ecdysozoa</taxon>
        <taxon>Nematoda</taxon>
        <taxon>Chromadorea</taxon>
        <taxon>Rhabditida</taxon>
        <taxon>Spirurina</taxon>
        <taxon>Spiruromorpha</taxon>
        <taxon>Thelazioidea</taxon>
        <taxon>Thelaziidae</taxon>
        <taxon>Thelazia</taxon>
    </lineage>
</organism>
<gene>
    <name evidence="3" type="ORF">TCLT_LOCUS3093</name>
</gene>
<protein>
    <submittedName>
        <fullName evidence="5">Protein-tyrosine phosphatase</fullName>
    </submittedName>
</protein>
<dbReference type="InterPro" id="IPR029021">
    <property type="entry name" value="Prot-tyrosine_phosphatase-like"/>
</dbReference>
<dbReference type="CDD" id="cd00047">
    <property type="entry name" value="PTPc"/>
    <property type="match status" value="1"/>
</dbReference>
<dbReference type="SMART" id="SM00404">
    <property type="entry name" value="PTPc_motif"/>
    <property type="match status" value="1"/>
</dbReference>
<evidence type="ECO:0000313" key="5">
    <source>
        <dbReference type="WBParaSite" id="TCLT_0000309301-mRNA-1"/>
    </source>
</evidence>
<dbReference type="WBParaSite" id="TCLT_0000309301-mRNA-1">
    <property type="protein sequence ID" value="TCLT_0000309301-mRNA-1"/>
    <property type="gene ID" value="TCLT_0000309301"/>
</dbReference>
<dbReference type="InterPro" id="IPR052782">
    <property type="entry name" value="Oocyte-zygote_transition_reg"/>
</dbReference>
<feature type="domain" description="Tyrosine specific protein phosphatases" evidence="2">
    <location>
        <begin position="186"/>
        <end position="243"/>
    </location>
</feature>
<dbReference type="PROSITE" id="PS50055">
    <property type="entry name" value="TYR_PHOSPHATASE_PTP"/>
    <property type="match status" value="1"/>
</dbReference>
<reference evidence="3 4" key="2">
    <citation type="submission" date="2018-11" db="EMBL/GenBank/DDBJ databases">
        <authorList>
            <consortium name="Pathogen Informatics"/>
        </authorList>
    </citation>
    <scope>NUCLEOTIDE SEQUENCE [LARGE SCALE GENOMIC DNA]</scope>
</reference>
<dbReference type="InterPro" id="IPR000387">
    <property type="entry name" value="Tyr_Pase_dom"/>
</dbReference>
<dbReference type="SUPFAM" id="SSF52799">
    <property type="entry name" value="(Phosphotyrosine protein) phosphatases II"/>
    <property type="match status" value="1"/>
</dbReference>
<dbReference type="InterPro" id="IPR000242">
    <property type="entry name" value="PTP_cat"/>
</dbReference>
<dbReference type="GO" id="GO:0004725">
    <property type="term" value="F:protein tyrosine phosphatase activity"/>
    <property type="evidence" value="ECO:0007669"/>
    <property type="project" value="InterPro"/>
</dbReference>
<dbReference type="EMBL" id="UYYF01000972">
    <property type="protein sequence ID" value="VDM99388.1"/>
    <property type="molecule type" value="Genomic_DNA"/>
</dbReference>
<dbReference type="PANTHER" id="PTHR46163:SF7">
    <property type="entry name" value="PROTEIN TYROSINE PHOSPHATASE-LIKE PROTEIN EGG-3"/>
    <property type="match status" value="1"/>
</dbReference>
<dbReference type="PROSITE" id="PS50056">
    <property type="entry name" value="TYR_PHOSPHATASE_2"/>
    <property type="match status" value="1"/>
</dbReference>
<dbReference type="SMART" id="SM00194">
    <property type="entry name" value="PTPc"/>
    <property type="match status" value="1"/>
</dbReference>
<proteinExistence type="predicted"/>
<keyword evidence="4" id="KW-1185">Reference proteome</keyword>
<evidence type="ECO:0000259" key="2">
    <source>
        <dbReference type="PROSITE" id="PS50056"/>
    </source>
</evidence>
<feature type="domain" description="Tyrosine-protein phosphatase" evidence="1">
    <location>
        <begin position="30"/>
        <end position="252"/>
    </location>
</feature>
<reference evidence="5" key="1">
    <citation type="submission" date="2017-02" db="UniProtKB">
        <authorList>
            <consortium name="WormBaseParasite"/>
        </authorList>
    </citation>
    <scope>IDENTIFICATION</scope>
</reference>
<evidence type="ECO:0000313" key="4">
    <source>
        <dbReference type="Proteomes" id="UP000276776"/>
    </source>
</evidence>
<dbReference type="OMA" id="HIPFTHE"/>
<name>A0A0N5CS92_THECL</name>
<evidence type="ECO:0000313" key="3">
    <source>
        <dbReference type="EMBL" id="VDM99388.1"/>
    </source>
</evidence>
<dbReference type="PANTHER" id="PTHR46163">
    <property type="entry name" value="TYROSINE-PROTEIN PHOSPHATASE-RELATED"/>
    <property type="match status" value="1"/>
</dbReference>
<dbReference type="Pfam" id="PF00102">
    <property type="entry name" value="Y_phosphatase"/>
    <property type="match status" value="1"/>
</dbReference>
<dbReference type="PROSITE" id="PS00383">
    <property type="entry name" value="TYR_PHOSPHATASE_1"/>
    <property type="match status" value="1"/>
</dbReference>
<dbReference type="Gene3D" id="3.90.190.10">
    <property type="entry name" value="Protein tyrosine phosphatase superfamily"/>
    <property type="match status" value="1"/>
</dbReference>
<accession>A0A0N5CS92</accession>
<dbReference type="Proteomes" id="UP000276776">
    <property type="component" value="Unassembled WGS sequence"/>
</dbReference>
<dbReference type="PRINTS" id="PR00700">
    <property type="entry name" value="PRTYPHPHTASE"/>
</dbReference>
<dbReference type="InterPro" id="IPR003595">
    <property type="entry name" value="Tyr_Pase_cat"/>
</dbReference>
<dbReference type="OrthoDB" id="5867707at2759"/>
<dbReference type="AlphaFoldDB" id="A0A0N5CS92"/>
<evidence type="ECO:0000259" key="1">
    <source>
        <dbReference type="PROSITE" id="PS50055"/>
    </source>
</evidence>
<dbReference type="STRING" id="103827.A0A0N5CS92"/>
<sequence length="352" mass="41221">FLNKSLECKEIIFFLPFLTSVLIPSVSNDNFLLFKVRIKCRDSTRVALRYPSNASYDFIHANYIQIGSLFNKFILTQYSTSDKNFCECIYPYIFMLISRKDISRCARYWPRLEISFGDQMEYYGLTISNKGIDEFRLPLFRVTYLTVAGPDEKELHVEHWQGDMNNSDNVALPLQLLRLARNCSYPTIIHCHLGISRSATLVAAEICITCLLKGPSYKHCVQKAVQLLRSQRPFCIETPMQYIFVHRVVQKFLQEYVGDPNGFYAEYKSWVESRALRPFIDDVEETIPGYRLLSPRIDPDLIALVRHRERPDYRRETHDCVGKMPIPLKITPEKQFEEFPITKCYPRGDRYD</sequence>
<dbReference type="InterPro" id="IPR016130">
    <property type="entry name" value="Tyr_Pase_AS"/>
</dbReference>